<evidence type="ECO:0000256" key="1">
    <source>
        <dbReference type="SAM" id="MobiDB-lite"/>
    </source>
</evidence>
<dbReference type="EMBL" id="JXTB01000871">
    <property type="protein sequence ID" value="PON32082.1"/>
    <property type="molecule type" value="Genomic_DNA"/>
</dbReference>
<proteinExistence type="predicted"/>
<dbReference type="AlphaFoldDB" id="A0A2P5A6B8"/>
<name>A0A2P5A6B8_PARAD</name>
<dbReference type="Proteomes" id="UP000237105">
    <property type="component" value="Unassembled WGS sequence"/>
</dbReference>
<evidence type="ECO:0000313" key="2">
    <source>
        <dbReference type="EMBL" id="PON32082.1"/>
    </source>
</evidence>
<keyword evidence="3" id="KW-1185">Reference proteome</keyword>
<feature type="region of interest" description="Disordered" evidence="1">
    <location>
        <begin position="1"/>
        <end position="75"/>
    </location>
</feature>
<comment type="caution">
    <text evidence="2">The sequence shown here is derived from an EMBL/GenBank/DDBJ whole genome shotgun (WGS) entry which is preliminary data.</text>
</comment>
<evidence type="ECO:0000313" key="3">
    <source>
        <dbReference type="Proteomes" id="UP000237105"/>
    </source>
</evidence>
<organism evidence="2 3">
    <name type="scientific">Parasponia andersonii</name>
    <name type="common">Sponia andersonii</name>
    <dbReference type="NCBI Taxonomy" id="3476"/>
    <lineage>
        <taxon>Eukaryota</taxon>
        <taxon>Viridiplantae</taxon>
        <taxon>Streptophyta</taxon>
        <taxon>Embryophyta</taxon>
        <taxon>Tracheophyta</taxon>
        <taxon>Spermatophyta</taxon>
        <taxon>Magnoliopsida</taxon>
        <taxon>eudicotyledons</taxon>
        <taxon>Gunneridae</taxon>
        <taxon>Pentapetalae</taxon>
        <taxon>rosids</taxon>
        <taxon>fabids</taxon>
        <taxon>Rosales</taxon>
        <taxon>Cannabaceae</taxon>
        <taxon>Parasponia</taxon>
    </lineage>
</organism>
<protein>
    <submittedName>
        <fullName evidence="2">Uncharacterized protein</fullName>
    </submittedName>
</protein>
<gene>
    <name evidence="2" type="ORF">PanWU01x14_364350</name>
</gene>
<sequence>MEPTQDHVTHTNNPLHSVLRTLPPSPHSHGPTESRSFIQDKHTQQQPNPPLVFHHVSSTDHTDGAAINTNSWPFS</sequence>
<accession>A0A2P5A6B8</accession>
<reference evidence="3" key="1">
    <citation type="submission" date="2016-06" db="EMBL/GenBank/DDBJ databases">
        <title>Parallel loss of symbiosis genes in relatives of nitrogen-fixing non-legume Parasponia.</title>
        <authorList>
            <person name="Van Velzen R."/>
            <person name="Holmer R."/>
            <person name="Bu F."/>
            <person name="Rutten L."/>
            <person name="Van Zeijl A."/>
            <person name="Liu W."/>
            <person name="Santuari L."/>
            <person name="Cao Q."/>
            <person name="Sharma T."/>
            <person name="Shen D."/>
            <person name="Roswanjaya Y."/>
            <person name="Wardhani T."/>
            <person name="Kalhor M.S."/>
            <person name="Jansen J."/>
            <person name="Van den Hoogen J."/>
            <person name="Gungor B."/>
            <person name="Hartog M."/>
            <person name="Hontelez J."/>
            <person name="Verver J."/>
            <person name="Yang W.-C."/>
            <person name="Schijlen E."/>
            <person name="Repin R."/>
            <person name="Schilthuizen M."/>
            <person name="Schranz E."/>
            <person name="Heidstra R."/>
            <person name="Miyata K."/>
            <person name="Fedorova E."/>
            <person name="Kohlen W."/>
            <person name="Bisseling T."/>
            <person name="Smit S."/>
            <person name="Geurts R."/>
        </authorList>
    </citation>
    <scope>NUCLEOTIDE SEQUENCE [LARGE SCALE GENOMIC DNA]</scope>
    <source>
        <strain evidence="3">cv. WU1-14</strain>
    </source>
</reference>